<dbReference type="GO" id="GO:0070221">
    <property type="term" value="P:sulfide oxidation, using sulfide:quinone oxidoreductase"/>
    <property type="evidence" value="ECO:0007669"/>
    <property type="project" value="TreeGrafter"/>
</dbReference>
<dbReference type="GO" id="GO:0106436">
    <property type="term" value="F:glutathione-dependent sulfide quinone oxidoreductase activity"/>
    <property type="evidence" value="ECO:0007669"/>
    <property type="project" value="UniProtKB-EC"/>
</dbReference>
<keyword evidence="5" id="KW-0274">FAD</keyword>
<dbReference type="GO" id="GO:0005739">
    <property type="term" value="C:mitochondrion"/>
    <property type="evidence" value="ECO:0007669"/>
    <property type="project" value="UniProtKB-SubCell"/>
</dbReference>
<comment type="cofactor">
    <cofactor evidence="1">
        <name>FAD</name>
        <dbReference type="ChEBI" id="CHEBI:57692"/>
    </cofactor>
</comment>
<comment type="catalytic activity">
    <reaction evidence="11">
        <text>a quinone + hydrogen sulfide + glutathione + H(+) = S-sulfanylglutathione + a quinol</text>
        <dbReference type="Rhea" id="RHEA:55156"/>
        <dbReference type="ChEBI" id="CHEBI:15378"/>
        <dbReference type="ChEBI" id="CHEBI:24646"/>
        <dbReference type="ChEBI" id="CHEBI:29919"/>
        <dbReference type="ChEBI" id="CHEBI:57925"/>
        <dbReference type="ChEBI" id="CHEBI:58905"/>
        <dbReference type="ChEBI" id="CHEBI:132124"/>
        <dbReference type="EC" id="1.8.5.8"/>
    </reaction>
    <physiologicalReaction direction="left-to-right" evidence="11">
        <dbReference type="Rhea" id="RHEA:55157"/>
    </physiologicalReaction>
</comment>
<dbReference type="FunFam" id="3.50.50.60:FF:000034">
    <property type="entry name" value="sulfide:quinone oxidoreductase, mitochondrial"/>
    <property type="match status" value="1"/>
</dbReference>
<dbReference type="PANTHER" id="PTHR10632:SF2">
    <property type="entry name" value="SULFIDE:QUINONE OXIDOREDUCTASE, MITOCHONDRIAL"/>
    <property type="match status" value="1"/>
</dbReference>
<evidence type="ECO:0000256" key="6">
    <source>
        <dbReference type="ARBA" id="ARBA00022946"/>
    </source>
</evidence>
<reference evidence="18" key="2">
    <citation type="submission" date="2021-04" db="EMBL/GenBank/DDBJ databases">
        <title>Genome-wide patterns of bracovirus chromosomal integration into multiple host tissues during parasitism.</title>
        <authorList>
            <person name="Chebbi M.A.C."/>
        </authorList>
    </citation>
    <scope>NUCLEOTIDE SEQUENCE</scope>
    <source>
        <tissue evidence="18">Whole body</tissue>
    </source>
</reference>
<dbReference type="GO" id="GO:0071949">
    <property type="term" value="F:FAD binding"/>
    <property type="evidence" value="ECO:0007669"/>
    <property type="project" value="TreeGrafter"/>
</dbReference>
<evidence type="ECO:0000256" key="16">
    <source>
        <dbReference type="ARBA" id="ARBA00082958"/>
    </source>
</evidence>
<evidence type="ECO:0000256" key="15">
    <source>
        <dbReference type="ARBA" id="ARBA00070160"/>
    </source>
</evidence>
<comment type="catalytic activity">
    <reaction evidence="10">
        <text>ubiquinone-10 + hydrogen sulfide + glutathione + H(+) = S-sulfanylglutathione + ubiquinol-10</text>
        <dbReference type="Rhea" id="RHEA:62608"/>
        <dbReference type="ChEBI" id="CHEBI:15378"/>
        <dbReference type="ChEBI" id="CHEBI:29919"/>
        <dbReference type="ChEBI" id="CHEBI:46245"/>
        <dbReference type="ChEBI" id="CHEBI:57925"/>
        <dbReference type="ChEBI" id="CHEBI:58905"/>
        <dbReference type="ChEBI" id="CHEBI:64183"/>
    </reaction>
    <physiologicalReaction direction="left-to-right" evidence="10">
        <dbReference type="Rhea" id="RHEA:62609"/>
    </physiologicalReaction>
</comment>
<evidence type="ECO:0000259" key="17">
    <source>
        <dbReference type="Pfam" id="PF07992"/>
    </source>
</evidence>
<organism evidence="18 19">
    <name type="scientific">Cotesia typhae</name>
    <dbReference type="NCBI Taxonomy" id="2053667"/>
    <lineage>
        <taxon>Eukaryota</taxon>
        <taxon>Metazoa</taxon>
        <taxon>Ecdysozoa</taxon>
        <taxon>Arthropoda</taxon>
        <taxon>Hexapoda</taxon>
        <taxon>Insecta</taxon>
        <taxon>Pterygota</taxon>
        <taxon>Neoptera</taxon>
        <taxon>Endopterygota</taxon>
        <taxon>Hymenoptera</taxon>
        <taxon>Apocrita</taxon>
        <taxon>Ichneumonoidea</taxon>
        <taxon>Braconidae</taxon>
        <taxon>Microgastrinae</taxon>
        <taxon>Cotesia</taxon>
    </lineage>
</organism>
<evidence type="ECO:0000256" key="1">
    <source>
        <dbReference type="ARBA" id="ARBA00001974"/>
    </source>
</evidence>
<keyword evidence="8" id="KW-0496">Mitochondrion</keyword>
<proteinExistence type="inferred from homology"/>
<comment type="catalytic activity">
    <reaction evidence="9">
        <text>ubiquinone-10 + hydrogen sulfide + sulfite + 2 H(+) = ubiquinol-10 + thiosulfate</text>
        <dbReference type="Rhea" id="RHEA:38359"/>
        <dbReference type="ChEBI" id="CHEBI:15378"/>
        <dbReference type="ChEBI" id="CHEBI:17359"/>
        <dbReference type="ChEBI" id="CHEBI:29919"/>
        <dbReference type="ChEBI" id="CHEBI:33542"/>
        <dbReference type="ChEBI" id="CHEBI:46245"/>
        <dbReference type="ChEBI" id="CHEBI:64183"/>
    </reaction>
    <physiologicalReaction direction="left-to-right" evidence="9">
        <dbReference type="Rhea" id="RHEA:38360"/>
    </physiologicalReaction>
</comment>
<keyword evidence="19" id="KW-1185">Reference proteome</keyword>
<dbReference type="InterPro" id="IPR015904">
    <property type="entry name" value="Sulphide_quinone_reductase"/>
</dbReference>
<dbReference type="PANTHER" id="PTHR10632">
    <property type="entry name" value="SULFIDE:QUINONE OXIDOREDUCTASE"/>
    <property type="match status" value="1"/>
</dbReference>
<evidence type="ECO:0000256" key="13">
    <source>
        <dbReference type="ARBA" id="ARBA00060891"/>
    </source>
</evidence>
<evidence type="ECO:0000313" key="18">
    <source>
        <dbReference type="EMBL" id="KAG8039521.1"/>
    </source>
</evidence>
<evidence type="ECO:0000256" key="10">
    <source>
        <dbReference type="ARBA" id="ARBA00052810"/>
    </source>
</evidence>
<sequence>MMAINVKILSKVNFRVNFAKEIHHSCKILVVGGGTAGCTMAAKLSKNYPNPQNHVIVLEPSEVHYYQPLFTLIGGGLSKFDSSKRSMSEVLPKNAQWIKDSAMFFDPEANKVTTRNGDTIEYQLMIIAMGLQLHWEKIPGLVDSLKNPESQVCSIYGPETVTEVFRKIKRTSNGPCVFTFPNSPVKCPGAPQKIVYLAEDYWSKKNKRKNVEVIYNTSLPVIFGVKKYADALWEVCKSRNIIVNTQMSLVEVRDKEAVFVDLKNPDIKVIQKKHQSLTNEAGFLNVDPKTLQHIKYKNIFGLGDCTTTPNSKTMAAIASQSKVVHNHVLSFLNGKKSNLEYNGYASCPLVTGPGKCILAEFDYNLQPLETFPVNQKNEYWAIGQWNGPEFIRKSLAIFKSNK</sequence>
<comment type="similarity">
    <text evidence="13">Belongs to the SQRD family.</text>
</comment>
<keyword evidence="4" id="KW-0874">Quinone</keyword>
<reference evidence="18" key="1">
    <citation type="submission" date="2020-03" db="EMBL/GenBank/DDBJ databases">
        <authorList>
            <person name="Chebbi M.A."/>
            <person name="Drezen J.M."/>
        </authorList>
    </citation>
    <scope>NUCLEOTIDE SEQUENCE</scope>
    <source>
        <tissue evidence="18">Whole body</tissue>
    </source>
</reference>
<dbReference type="Pfam" id="PF07992">
    <property type="entry name" value="Pyr_redox_2"/>
    <property type="match status" value="1"/>
</dbReference>
<evidence type="ECO:0000256" key="2">
    <source>
        <dbReference type="ARBA" id="ARBA00004173"/>
    </source>
</evidence>
<evidence type="ECO:0000256" key="3">
    <source>
        <dbReference type="ARBA" id="ARBA00022630"/>
    </source>
</evidence>
<dbReference type="GO" id="GO:0048038">
    <property type="term" value="F:quinone binding"/>
    <property type="evidence" value="ECO:0007669"/>
    <property type="project" value="UniProtKB-KW"/>
</dbReference>
<evidence type="ECO:0000256" key="11">
    <source>
        <dbReference type="ARBA" id="ARBA00052986"/>
    </source>
</evidence>
<comment type="function">
    <text evidence="12">Catalyzes the oxidation of hydrogen sulfide with the help of a quinone, such as ubiquinone-10, giving rise to thiosulfate and ultimately to sulfane (molecular sulfur) atoms. Requires an additional electron acceptor; can use sulfite, sulfide or cyanide (in vitro). It is believed the in vivo electron acceptor is glutathione.</text>
</comment>
<gene>
    <name evidence="18" type="ORF">G9C98_008164</name>
</gene>
<keyword evidence="7" id="KW-0560">Oxidoreductase</keyword>
<protein>
    <recommendedName>
        <fullName evidence="15">Sulfide:quinone oxidoreductase, mitochondrial</fullName>
        <ecNumber evidence="14">1.8.5.8</ecNumber>
    </recommendedName>
    <alternativeName>
        <fullName evidence="16">Sulfide quinone oxidoreductase</fullName>
    </alternativeName>
</protein>
<accession>A0A8J5QUL5</accession>
<evidence type="ECO:0000313" key="19">
    <source>
        <dbReference type="Proteomes" id="UP000729913"/>
    </source>
</evidence>
<dbReference type="InterPro" id="IPR023753">
    <property type="entry name" value="FAD/NAD-binding_dom"/>
</dbReference>
<evidence type="ECO:0000256" key="12">
    <source>
        <dbReference type="ARBA" id="ARBA00059167"/>
    </source>
</evidence>
<comment type="subcellular location">
    <subcellularLocation>
        <location evidence="2">Mitochondrion</location>
    </subcellularLocation>
</comment>
<evidence type="ECO:0000256" key="4">
    <source>
        <dbReference type="ARBA" id="ARBA00022719"/>
    </source>
</evidence>
<dbReference type="GO" id="GO:0070224">
    <property type="term" value="F:sulfide:quinone oxidoreductase activity"/>
    <property type="evidence" value="ECO:0007669"/>
    <property type="project" value="TreeGrafter"/>
</dbReference>
<keyword evidence="3" id="KW-0285">Flavoprotein</keyword>
<dbReference type="AlphaFoldDB" id="A0A8J5QUL5"/>
<evidence type="ECO:0000256" key="5">
    <source>
        <dbReference type="ARBA" id="ARBA00022827"/>
    </source>
</evidence>
<comment type="caution">
    <text evidence="18">The sequence shown here is derived from an EMBL/GenBank/DDBJ whole genome shotgun (WGS) entry which is preliminary data.</text>
</comment>
<evidence type="ECO:0000256" key="14">
    <source>
        <dbReference type="ARBA" id="ARBA00066447"/>
    </source>
</evidence>
<dbReference type="Proteomes" id="UP000729913">
    <property type="component" value="Unassembled WGS sequence"/>
</dbReference>
<evidence type="ECO:0000256" key="7">
    <source>
        <dbReference type="ARBA" id="ARBA00023002"/>
    </source>
</evidence>
<dbReference type="EMBL" id="JAAOIC020000035">
    <property type="protein sequence ID" value="KAG8039521.1"/>
    <property type="molecule type" value="Genomic_DNA"/>
</dbReference>
<evidence type="ECO:0000256" key="9">
    <source>
        <dbReference type="ARBA" id="ARBA00051038"/>
    </source>
</evidence>
<dbReference type="OrthoDB" id="5376590at2759"/>
<keyword evidence="6" id="KW-0809">Transit peptide</keyword>
<dbReference type="EC" id="1.8.5.8" evidence="14"/>
<name>A0A8J5QUL5_9HYME</name>
<feature type="domain" description="FAD/NAD(P)-binding" evidence="17">
    <location>
        <begin position="27"/>
        <end position="141"/>
    </location>
</feature>
<evidence type="ECO:0000256" key="8">
    <source>
        <dbReference type="ARBA" id="ARBA00023128"/>
    </source>
</evidence>